<sequence length="185" mass="20480">MFTTKNLFKLIGKQLLISLGFVVFAFITVFIVSDQISKMSKKAIRDRNTATTLSEQTSLLSSLKYEASIIGSNDQVIKHAFIPSNNILEFIAILESLALKNGITQTFSFSSPNPAIEETPLPISMINYQNNISSNIFTFIKYLKEFEQLPYFTKIDSIAISSGSADWRTASNITFSASVAAQVAQ</sequence>
<proteinExistence type="predicted"/>
<dbReference type="EMBL" id="LCDG01000008">
    <property type="protein sequence ID" value="KKS47366.1"/>
    <property type="molecule type" value="Genomic_DNA"/>
</dbReference>
<dbReference type="Proteomes" id="UP000034704">
    <property type="component" value="Unassembled WGS sequence"/>
</dbReference>
<keyword evidence="1" id="KW-1133">Transmembrane helix</keyword>
<evidence type="ECO:0000256" key="1">
    <source>
        <dbReference type="SAM" id="Phobius"/>
    </source>
</evidence>
<organism evidence="2 3">
    <name type="scientific">Candidatus Nomurabacteria bacterium GW2011_GWC2_42_20</name>
    <dbReference type="NCBI Taxonomy" id="1618756"/>
    <lineage>
        <taxon>Bacteria</taxon>
        <taxon>Candidatus Nomuraibacteriota</taxon>
    </lineage>
</organism>
<comment type="caution">
    <text evidence="2">The sequence shown here is derived from an EMBL/GenBank/DDBJ whole genome shotgun (WGS) entry which is preliminary data.</text>
</comment>
<evidence type="ECO:0000313" key="2">
    <source>
        <dbReference type="EMBL" id="KKS47366.1"/>
    </source>
</evidence>
<dbReference type="AlphaFoldDB" id="A0A0G1BM70"/>
<keyword evidence="1" id="KW-0472">Membrane</keyword>
<keyword evidence="1" id="KW-0812">Transmembrane</keyword>
<evidence type="ECO:0000313" key="3">
    <source>
        <dbReference type="Proteomes" id="UP000034704"/>
    </source>
</evidence>
<name>A0A0G1BM70_9BACT</name>
<dbReference type="STRING" id="1618756.UV12_C0008G0034"/>
<reference evidence="2 3" key="1">
    <citation type="journal article" date="2015" name="Nature">
        <title>rRNA introns, odd ribosomes, and small enigmatic genomes across a large radiation of phyla.</title>
        <authorList>
            <person name="Brown C.T."/>
            <person name="Hug L.A."/>
            <person name="Thomas B.C."/>
            <person name="Sharon I."/>
            <person name="Castelle C.J."/>
            <person name="Singh A."/>
            <person name="Wilkins M.J."/>
            <person name="Williams K.H."/>
            <person name="Banfield J.F."/>
        </authorList>
    </citation>
    <scope>NUCLEOTIDE SEQUENCE [LARGE SCALE GENOMIC DNA]</scope>
</reference>
<feature type="transmembrane region" description="Helical" evidence="1">
    <location>
        <begin position="15"/>
        <end position="32"/>
    </location>
</feature>
<gene>
    <name evidence="2" type="ORF">UV12_C0008G0034</name>
</gene>
<protein>
    <submittedName>
        <fullName evidence="2">Uncharacterized protein</fullName>
    </submittedName>
</protein>
<accession>A0A0G1BM70</accession>